<organism evidence="3 4">
    <name type="scientific">Desulfosarcina widdelii</name>
    <dbReference type="NCBI Taxonomy" id="947919"/>
    <lineage>
        <taxon>Bacteria</taxon>
        <taxon>Pseudomonadati</taxon>
        <taxon>Thermodesulfobacteriota</taxon>
        <taxon>Desulfobacteria</taxon>
        <taxon>Desulfobacterales</taxon>
        <taxon>Desulfosarcinaceae</taxon>
        <taxon>Desulfosarcina</taxon>
    </lineage>
</organism>
<dbReference type="AlphaFoldDB" id="A0A5K7ZHI1"/>
<sequence>MTQPRKIIAAVDLSEFSPGIVRYSGWLALQLNAELVLVNVINQRDLDMVHRTMIGYESFSFPDYLEDQEKSRTAQVKDLVEANCPEGVKCRSLLRTGVPYRELLETVKTEKAQLMVVGTKGRGNLADALVGSTARKLYRRSPIPLLTIPAAFAELP</sequence>
<evidence type="ECO:0000256" key="1">
    <source>
        <dbReference type="ARBA" id="ARBA00008791"/>
    </source>
</evidence>
<dbReference type="RefSeq" id="WP_155307686.1">
    <property type="nucleotide sequence ID" value="NZ_AP021875.1"/>
</dbReference>
<dbReference type="Gene3D" id="3.40.50.620">
    <property type="entry name" value="HUPs"/>
    <property type="match status" value="1"/>
</dbReference>
<dbReference type="InterPro" id="IPR014729">
    <property type="entry name" value="Rossmann-like_a/b/a_fold"/>
</dbReference>
<gene>
    <name evidence="3" type="ORF">DSCW_65400</name>
</gene>
<evidence type="ECO:0000259" key="2">
    <source>
        <dbReference type="Pfam" id="PF00582"/>
    </source>
</evidence>
<dbReference type="PANTHER" id="PTHR46268">
    <property type="entry name" value="STRESS RESPONSE PROTEIN NHAX"/>
    <property type="match status" value="1"/>
</dbReference>
<dbReference type="InterPro" id="IPR006016">
    <property type="entry name" value="UspA"/>
</dbReference>
<keyword evidence="4" id="KW-1185">Reference proteome</keyword>
<name>A0A5K7ZHI1_9BACT</name>
<dbReference type="InterPro" id="IPR006015">
    <property type="entry name" value="Universal_stress_UspA"/>
</dbReference>
<dbReference type="PRINTS" id="PR01438">
    <property type="entry name" value="UNVRSLSTRESS"/>
</dbReference>
<dbReference type="Proteomes" id="UP000427769">
    <property type="component" value="Chromosome"/>
</dbReference>
<dbReference type="OrthoDB" id="5431433at2"/>
<evidence type="ECO:0000313" key="4">
    <source>
        <dbReference type="Proteomes" id="UP000427769"/>
    </source>
</evidence>
<dbReference type="EMBL" id="AP021875">
    <property type="protein sequence ID" value="BBO79123.1"/>
    <property type="molecule type" value="Genomic_DNA"/>
</dbReference>
<dbReference type="Pfam" id="PF00582">
    <property type="entry name" value="Usp"/>
    <property type="match status" value="1"/>
</dbReference>
<proteinExistence type="inferred from homology"/>
<dbReference type="KEGG" id="dwd:DSCW_65400"/>
<reference evidence="3 4" key="1">
    <citation type="submission" date="2019-11" db="EMBL/GenBank/DDBJ databases">
        <title>Comparative genomics of hydrocarbon-degrading Desulfosarcina strains.</title>
        <authorList>
            <person name="Watanabe M."/>
            <person name="Kojima H."/>
            <person name="Fukui M."/>
        </authorList>
    </citation>
    <scope>NUCLEOTIDE SEQUENCE [LARGE SCALE GENOMIC DNA]</scope>
    <source>
        <strain evidence="3 4">PP31</strain>
    </source>
</reference>
<feature type="domain" description="UspA" evidence="2">
    <location>
        <begin position="5"/>
        <end position="149"/>
    </location>
</feature>
<protein>
    <recommendedName>
        <fullName evidence="2">UspA domain-containing protein</fullName>
    </recommendedName>
</protein>
<dbReference type="PANTHER" id="PTHR46268:SF6">
    <property type="entry name" value="UNIVERSAL STRESS PROTEIN UP12"/>
    <property type="match status" value="1"/>
</dbReference>
<dbReference type="CDD" id="cd00293">
    <property type="entry name" value="USP-like"/>
    <property type="match status" value="1"/>
</dbReference>
<dbReference type="SUPFAM" id="SSF52402">
    <property type="entry name" value="Adenine nucleotide alpha hydrolases-like"/>
    <property type="match status" value="1"/>
</dbReference>
<evidence type="ECO:0000313" key="3">
    <source>
        <dbReference type="EMBL" id="BBO79123.1"/>
    </source>
</evidence>
<accession>A0A5K7ZHI1</accession>
<comment type="similarity">
    <text evidence="1">Belongs to the universal stress protein A family.</text>
</comment>